<evidence type="ECO:0000256" key="1">
    <source>
        <dbReference type="SAM" id="Phobius"/>
    </source>
</evidence>
<dbReference type="RefSeq" id="WP_290402076.1">
    <property type="nucleotide sequence ID" value="NZ_JAUHLN010000008.1"/>
</dbReference>
<feature type="transmembrane region" description="Helical" evidence="1">
    <location>
        <begin position="72"/>
        <end position="96"/>
    </location>
</feature>
<dbReference type="EMBL" id="JAUHLN010000008">
    <property type="protein sequence ID" value="MDN4075968.1"/>
    <property type="molecule type" value="Genomic_DNA"/>
</dbReference>
<name>A0ABT8EDE5_9BACL</name>
<feature type="transmembrane region" description="Helical" evidence="1">
    <location>
        <begin position="30"/>
        <end position="52"/>
    </location>
</feature>
<comment type="caution">
    <text evidence="2">The sequence shown here is derived from an EMBL/GenBank/DDBJ whole genome shotgun (WGS) entry which is preliminary data.</text>
</comment>
<protein>
    <submittedName>
        <fullName evidence="2">Uncharacterized protein</fullName>
    </submittedName>
</protein>
<reference evidence="2" key="1">
    <citation type="submission" date="2023-06" db="EMBL/GenBank/DDBJ databases">
        <title>Draft Genome Sequences of Representative Paenibacillus Polymyxa, Bacillus cereus, Fictibacillus sp., and Brevibacillus agri Strains Isolated from Amazonian Dark Earth.</title>
        <authorList>
            <person name="Pellegrinetti T.A."/>
            <person name="Cunha I.C.M."/>
            <person name="Chaves M.G."/>
            <person name="Freitas A.S."/>
            <person name="Silva A.V.R."/>
            <person name="Tsai S.M."/>
            <person name="Mendes L.W."/>
        </authorList>
    </citation>
    <scope>NUCLEOTIDE SEQUENCE</scope>
    <source>
        <strain evidence="2">CENA-BCM004</strain>
    </source>
</reference>
<sequence length="291" mass="34374">MKEKTIVFWDRMINKVNPVWKWMQQNKDKIYYAVISIFFIAAVVYAIKGYYYNHSLPTVKDGNDLMGRIFSPFILAVLRFVLVMLLGIFVAMNLIANPLKRIKVMQFEVEFAELAKVQEKQLNQFHFISSVLKQNDYFIRKFKHSPEVPYELVLREILMKYEEFFDSELQISLSAQVSEYLGDNDYFSNQEYNRLANLLYNEQDTDRKIITRKKMFGDTNFMMAAREELTGNYIVLIESKEHIFTDYDKEVLKGIFEYSKIVTDSIMLLSVNDDDLQEAILFNSTELTDND</sequence>
<proteinExistence type="predicted"/>
<dbReference type="Proteomes" id="UP001168694">
    <property type="component" value="Unassembled WGS sequence"/>
</dbReference>
<gene>
    <name evidence="2" type="ORF">QYF49_23785</name>
</gene>
<evidence type="ECO:0000313" key="2">
    <source>
        <dbReference type="EMBL" id="MDN4075968.1"/>
    </source>
</evidence>
<keyword evidence="1" id="KW-0812">Transmembrane</keyword>
<organism evidence="2 3">
    <name type="scientific">Fictibacillus terranigra</name>
    <dbReference type="NCBI Taxonomy" id="3058424"/>
    <lineage>
        <taxon>Bacteria</taxon>
        <taxon>Bacillati</taxon>
        <taxon>Bacillota</taxon>
        <taxon>Bacilli</taxon>
        <taxon>Bacillales</taxon>
        <taxon>Fictibacillaceae</taxon>
        <taxon>Fictibacillus</taxon>
    </lineage>
</organism>
<accession>A0ABT8EDE5</accession>
<keyword evidence="1" id="KW-0472">Membrane</keyword>
<keyword evidence="3" id="KW-1185">Reference proteome</keyword>
<evidence type="ECO:0000313" key="3">
    <source>
        <dbReference type="Proteomes" id="UP001168694"/>
    </source>
</evidence>
<keyword evidence="1" id="KW-1133">Transmembrane helix</keyword>